<dbReference type="InterPro" id="IPR025877">
    <property type="entry name" value="MobA-like_NTP_Trfase"/>
</dbReference>
<protein>
    <submittedName>
        <fullName evidence="5">MurNAc alpha-1-phosphate uridylyltransferase</fullName>
    </submittedName>
</protein>
<keyword evidence="1 5" id="KW-0808">Transferase</keyword>
<proteinExistence type="predicted"/>
<dbReference type="GO" id="GO:0016779">
    <property type="term" value="F:nucleotidyltransferase activity"/>
    <property type="evidence" value="ECO:0007669"/>
    <property type="project" value="UniProtKB-KW"/>
</dbReference>
<keyword evidence="6" id="KW-1185">Reference proteome</keyword>
<accession>A0A2W7QB66</accession>
<dbReference type="RefSeq" id="WP_234822472.1">
    <property type="nucleotide sequence ID" value="NZ_QKZL01000002.1"/>
</dbReference>
<reference evidence="5 6" key="1">
    <citation type="submission" date="2018-06" db="EMBL/GenBank/DDBJ databases">
        <title>Genomic Encyclopedia of Archaeal and Bacterial Type Strains, Phase II (KMG-II): from individual species to whole genera.</title>
        <authorList>
            <person name="Goeker M."/>
        </authorList>
    </citation>
    <scope>NUCLEOTIDE SEQUENCE [LARGE SCALE GENOMIC DNA]</scope>
    <source>
        <strain evidence="5 6">DSM 22009</strain>
    </source>
</reference>
<evidence type="ECO:0000256" key="3">
    <source>
        <dbReference type="ARBA" id="ARBA00022842"/>
    </source>
</evidence>
<dbReference type="PANTHER" id="PTHR43584:SF8">
    <property type="entry name" value="N-ACETYLMURAMATE ALPHA-1-PHOSPHATE URIDYLYLTRANSFERASE"/>
    <property type="match status" value="1"/>
</dbReference>
<keyword evidence="2 5" id="KW-0548">Nucleotidyltransferase</keyword>
<evidence type="ECO:0000313" key="5">
    <source>
        <dbReference type="EMBL" id="PZX18989.1"/>
    </source>
</evidence>
<sequence length="227" mass="24166">MMAGDLPLMIFAAGFGSRMGALTRDRPKPMVDVAGRPLIDHALALANGAGIARIVVNTHYRPEPLERHLADRGVMISREEPEILDTGGGLRQALPLLGAETVYTLNSDIVWTGPNPLAALARHWRPGMGALMMLAEPGRIHGRDGPGDFARAADGRLTRGGDLVYTGAQIIDASAIHAVSERVFSVARLWDEFAANGRLFGIVHPGHWVDAGHPGGIAAAEALRLDV</sequence>
<organism evidence="5 6">
    <name type="scientific">Palleronia aestuarii</name>
    <dbReference type="NCBI Taxonomy" id="568105"/>
    <lineage>
        <taxon>Bacteria</taxon>
        <taxon>Pseudomonadati</taxon>
        <taxon>Pseudomonadota</taxon>
        <taxon>Alphaproteobacteria</taxon>
        <taxon>Rhodobacterales</taxon>
        <taxon>Roseobacteraceae</taxon>
        <taxon>Palleronia</taxon>
    </lineage>
</organism>
<evidence type="ECO:0000256" key="1">
    <source>
        <dbReference type="ARBA" id="ARBA00022679"/>
    </source>
</evidence>
<dbReference type="InterPro" id="IPR029044">
    <property type="entry name" value="Nucleotide-diphossugar_trans"/>
</dbReference>
<comment type="caution">
    <text evidence="5">The sequence shown here is derived from an EMBL/GenBank/DDBJ whole genome shotgun (WGS) entry which is preliminary data.</text>
</comment>
<dbReference type="AlphaFoldDB" id="A0A2W7QB66"/>
<keyword evidence="3" id="KW-0460">Magnesium</keyword>
<dbReference type="PANTHER" id="PTHR43584">
    <property type="entry name" value="NUCLEOTIDYL TRANSFERASE"/>
    <property type="match status" value="1"/>
</dbReference>
<dbReference type="SUPFAM" id="SSF53448">
    <property type="entry name" value="Nucleotide-diphospho-sugar transferases"/>
    <property type="match status" value="1"/>
</dbReference>
<dbReference type="CDD" id="cd06422">
    <property type="entry name" value="NTP_transferase_like_1"/>
    <property type="match status" value="1"/>
</dbReference>
<evidence type="ECO:0000313" key="6">
    <source>
        <dbReference type="Proteomes" id="UP000248916"/>
    </source>
</evidence>
<dbReference type="Gene3D" id="3.90.550.10">
    <property type="entry name" value="Spore Coat Polysaccharide Biosynthesis Protein SpsA, Chain A"/>
    <property type="match status" value="1"/>
</dbReference>
<dbReference type="InterPro" id="IPR050065">
    <property type="entry name" value="GlmU-like"/>
</dbReference>
<dbReference type="EMBL" id="QKZL01000002">
    <property type="protein sequence ID" value="PZX18989.1"/>
    <property type="molecule type" value="Genomic_DNA"/>
</dbReference>
<name>A0A2W7QB66_9RHOB</name>
<feature type="domain" description="MobA-like NTP transferase" evidence="4">
    <location>
        <begin position="9"/>
        <end position="140"/>
    </location>
</feature>
<gene>
    <name evidence="5" type="ORF">LX81_00683</name>
</gene>
<evidence type="ECO:0000256" key="2">
    <source>
        <dbReference type="ARBA" id="ARBA00022695"/>
    </source>
</evidence>
<dbReference type="Proteomes" id="UP000248916">
    <property type="component" value="Unassembled WGS sequence"/>
</dbReference>
<dbReference type="Pfam" id="PF12804">
    <property type="entry name" value="NTP_transf_3"/>
    <property type="match status" value="1"/>
</dbReference>
<evidence type="ECO:0000259" key="4">
    <source>
        <dbReference type="Pfam" id="PF12804"/>
    </source>
</evidence>